<protein>
    <submittedName>
        <fullName evidence="2">Unannotated protein</fullName>
    </submittedName>
</protein>
<accession>A0A6J5ZQ27</accession>
<organism evidence="2">
    <name type="scientific">freshwater metagenome</name>
    <dbReference type="NCBI Taxonomy" id="449393"/>
    <lineage>
        <taxon>unclassified sequences</taxon>
        <taxon>metagenomes</taxon>
        <taxon>ecological metagenomes</taxon>
    </lineage>
</organism>
<dbReference type="EMBL" id="CAESAO010000059">
    <property type="protein sequence ID" value="CAB4343406.1"/>
    <property type="molecule type" value="Genomic_DNA"/>
</dbReference>
<feature type="transmembrane region" description="Helical" evidence="1">
    <location>
        <begin position="138"/>
        <end position="155"/>
    </location>
</feature>
<keyword evidence="1" id="KW-0472">Membrane</keyword>
<gene>
    <name evidence="2" type="ORF">UFOPK3522_00827</name>
</gene>
<sequence length="273" mass="28025">MPVVPLILSFLLATALAPSLVSFLTAGGHLRSNYRDEMLPCPLGLLIPAAALAALIPLALLAGLFDLNTLDLVGLPLILGVVALGIADDAFAGSSRGWRGHGGAALRGSFSTGALKAVGTLGLALAWCAVTQDGVVRFLLASLVIVLSTNLFNLFDLRPGRSVKVFVLVGVGCTLGAWSFDPLLSLGLWVGPILVCGALDLRERGILGDSGSNVVGVVAGIWLVLVLGTTGLAVAAAVLVLLTIYGEIRSINSLVESTPGLSHLDSIGRIHRA</sequence>
<feature type="transmembrane region" description="Helical" evidence="1">
    <location>
        <begin position="72"/>
        <end position="92"/>
    </location>
</feature>
<feature type="transmembrane region" description="Helical" evidence="1">
    <location>
        <begin position="162"/>
        <end position="180"/>
    </location>
</feature>
<proteinExistence type="predicted"/>
<keyword evidence="1" id="KW-1133">Transmembrane helix</keyword>
<feature type="transmembrane region" description="Helical" evidence="1">
    <location>
        <begin position="6"/>
        <end position="26"/>
    </location>
</feature>
<keyword evidence="1" id="KW-0812">Transmembrane</keyword>
<evidence type="ECO:0000256" key="1">
    <source>
        <dbReference type="SAM" id="Phobius"/>
    </source>
</evidence>
<feature type="transmembrane region" description="Helical" evidence="1">
    <location>
        <begin position="113"/>
        <end position="132"/>
    </location>
</feature>
<name>A0A6J5ZQ27_9ZZZZ</name>
<feature type="transmembrane region" description="Helical" evidence="1">
    <location>
        <begin position="214"/>
        <end position="245"/>
    </location>
</feature>
<evidence type="ECO:0000313" key="2">
    <source>
        <dbReference type="EMBL" id="CAB4343406.1"/>
    </source>
</evidence>
<feature type="transmembrane region" description="Helical" evidence="1">
    <location>
        <begin position="38"/>
        <end position="60"/>
    </location>
</feature>
<dbReference type="AlphaFoldDB" id="A0A6J5ZQ27"/>
<reference evidence="2" key="1">
    <citation type="submission" date="2020-05" db="EMBL/GenBank/DDBJ databases">
        <authorList>
            <person name="Chiriac C."/>
            <person name="Salcher M."/>
            <person name="Ghai R."/>
            <person name="Kavagutti S V."/>
        </authorList>
    </citation>
    <scope>NUCLEOTIDE SEQUENCE</scope>
</reference>